<sequence>MEGERMKVEYCIRCGRQPDEKDQYCTHCGAPLQNKCTNDGGPMGDPCKKMNHPQAAFCAQCGSPTVFKKAGLIMSPYEQGTKVEIDDLDELKHFSHRFFKDA</sequence>
<dbReference type="GO" id="GO:0005840">
    <property type="term" value="C:ribosome"/>
    <property type="evidence" value="ECO:0007669"/>
    <property type="project" value="UniProtKB-KW"/>
</dbReference>
<evidence type="ECO:0000259" key="1">
    <source>
        <dbReference type="Pfam" id="PF12773"/>
    </source>
</evidence>
<protein>
    <submittedName>
        <fullName evidence="2">Ribosomal protein L37E</fullName>
    </submittedName>
</protein>
<proteinExistence type="predicted"/>
<organism evidence="2 3">
    <name type="scientific">Caldalkalibacillus uzonensis</name>
    <dbReference type="NCBI Taxonomy" id="353224"/>
    <lineage>
        <taxon>Bacteria</taxon>
        <taxon>Bacillati</taxon>
        <taxon>Bacillota</taxon>
        <taxon>Bacilli</taxon>
        <taxon>Bacillales</taxon>
        <taxon>Bacillaceae</taxon>
        <taxon>Caldalkalibacillus</taxon>
    </lineage>
</organism>
<dbReference type="RefSeq" id="WP_307338134.1">
    <property type="nucleotide sequence ID" value="NZ_JAUSUQ010000005.1"/>
</dbReference>
<keyword evidence="2" id="KW-0687">Ribonucleoprotein</keyword>
<accession>A0ABU0CR97</accession>
<reference evidence="2 3" key="1">
    <citation type="submission" date="2023-07" db="EMBL/GenBank/DDBJ databases">
        <title>Genomic Encyclopedia of Type Strains, Phase IV (KMG-IV): sequencing the most valuable type-strain genomes for metagenomic binning, comparative biology and taxonomic classification.</title>
        <authorList>
            <person name="Goeker M."/>
        </authorList>
    </citation>
    <scope>NUCLEOTIDE SEQUENCE [LARGE SCALE GENOMIC DNA]</scope>
    <source>
        <strain evidence="2 3">DSM 17740</strain>
    </source>
</reference>
<gene>
    <name evidence="2" type="ORF">J2S00_001735</name>
</gene>
<name>A0ABU0CR97_9BACI</name>
<dbReference type="InterPro" id="IPR025874">
    <property type="entry name" value="DZR"/>
</dbReference>
<keyword evidence="3" id="KW-1185">Reference proteome</keyword>
<dbReference type="Pfam" id="PF12773">
    <property type="entry name" value="DZR"/>
    <property type="match status" value="1"/>
</dbReference>
<comment type="caution">
    <text evidence="2">The sequence shown here is derived from an EMBL/GenBank/DDBJ whole genome shotgun (WGS) entry which is preliminary data.</text>
</comment>
<feature type="domain" description="DZANK-type" evidence="1">
    <location>
        <begin position="11"/>
        <end position="62"/>
    </location>
</feature>
<keyword evidence="2" id="KW-0689">Ribosomal protein</keyword>
<dbReference type="Proteomes" id="UP001232445">
    <property type="component" value="Unassembled WGS sequence"/>
</dbReference>
<evidence type="ECO:0000313" key="2">
    <source>
        <dbReference type="EMBL" id="MDQ0338949.1"/>
    </source>
</evidence>
<evidence type="ECO:0000313" key="3">
    <source>
        <dbReference type="Proteomes" id="UP001232445"/>
    </source>
</evidence>
<dbReference type="EMBL" id="JAUSUQ010000005">
    <property type="protein sequence ID" value="MDQ0338949.1"/>
    <property type="molecule type" value="Genomic_DNA"/>
</dbReference>